<evidence type="ECO:0000256" key="8">
    <source>
        <dbReference type="ARBA" id="ARBA00023224"/>
    </source>
</evidence>
<gene>
    <name evidence="15" type="ORF">L2740_12715</name>
</gene>
<dbReference type="GO" id="GO:0007165">
    <property type="term" value="P:signal transduction"/>
    <property type="evidence" value="ECO:0007669"/>
    <property type="project" value="UniProtKB-KW"/>
</dbReference>
<evidence type="ECO:0000259" key="12">
    <source>
        <dbReference type="PROSITE" id="PS50111"/>
    </source>
</evidence>
<dbReference type="PANTHER" id="PTHR32089:SF55">
    <property type="entry name" value="METHYL ACCEPTING SENSORY TRANSDUCER WITH CACHE_2 SMALL MOLECULE BINDING DOMAIN"/>
    <property type="match status" value="1"/>
</dbReference>
<dbReference type="GO" id="GO:0006935">
    <property type="term" value="P:chemotaxis"/>
    <property type="evidence" value="ECO:0007669"/>
    <property type="project" value="UniProtKB-KW"/>
</dbReference>
<dbReference type="Gene3D" id="1.10.287.950">
    <property type="entry name" value="Methyl-accepting chemotaxis protein"/>
    <property type="match status" value="1"/>
</dbReference>
<dbReference type="InterPro" id="IPR033479">
    <property type="entry name" value="dCache_1"/>
</dbReference>
<evidence type="ECO:0000259" key="13">
    <source>
        <dbReference type="PROSITE" id="PS50192"/>
    </source>
</evidence>
<dbReference type="FunFam" id="1.10.287.950:FF:000001">
    <property type="entry name" value="Methyl-accepting chemotaxis sensory transducer"/>
    <property type="match status" value="1"/>
</dbReference>
<evidence type="ECO:0000256" key="11">
    <source>
        <dbReference type="SAM" id="Phobius"/>
    </source>
</evidence>
<evidence type="ECO:0000256" key="10">
    <source>
        <dbReference type="PROSITE-ProRule" id="PRU00284"/>
    </source>
</evidence>
<evidence type="ECO:0000256" key="6">
    <source>
        <dbReference type="ARBA" id="ARBA00022989"/>
    </source>
</evidence>
<dbReference type="GO" id="GO:0005886">
    <property type="term" value="C:plasma membrane"/>
    <property type="evidence" value="ECO:0007669"/>
    <property type="project" value="UniProtKB-SubCell"/>
</dbReference>
<dbReference type="SMART" id="SM00283">
    <property type="entry name" value="MA"/>
    <property type="match status" value="1"/>
</dbReference>
<dbReference type="Pfam" id="PF02743">
    <property type="entry name" value="dCache_1"/>
    <property type="match status" value="1"/>
</dbReference>
<dbReference type="Pfam" id="PF00672">
    <property type="entry name" value="HAMP"/>
    <property type="match status" value="1"/>
</dbReference>
<evidence type="ECO:0000259" key="14">
    <source>
        <dbReference type="PROSITE" id="PS50885"/>
    </source>
</evidence>
<dbReference type="PROSITE" id="PS50111">
    <property type="entry name" value="CHEMOTAXIS_TRANSDUC_2"/>
    <property type="match status" value="1"/>
</dbReference>
<dbReference type="Gene3D" id="3.30.450.20">
    <property type="entry name" value="PAS domain"/>
    <property type="match status" value="2"/>
</dbReference>
<proteinExistence type="inferred from homology"/>
<keyword evidence="3" id="KW-0145">Chemotaxis</keyword>
<evidence type="ECO:0000256" key="9">
    <source>
        <dbReference type="ARBA" id="ARBA00029447"/>
    </source>
</evidence>
<dbReference type="InterPro" id="IPR003660">
    <property type="entry name" value="HAMP_dom"/>
</dbReference>
<dbReference type="CDD" id="cd06225">
    <property type="entry name" value="HAMP"/>
    <property type="match status" value="1"/>
</dbReference>
<keyword evidence="16" id="KW-1185">Reference proteome</keyword>
<evidence type="ECO:0000313" key="15">
    <source>
        <dbReference type="EMBL" id="MCL1139405.1"/>
    </source>
</evidence>
<dbReference type="SMART" id="SM00304">
    <property type="entry name" value="HAMP"/>
    <property type="match status" value="1"/>
</dbReference>
<accession>A0A9X1ZH70</accession>
<keyword evidence="7 11" id="KW-0472">Membrane</keyword>
<evidence type="ECO:0000256" key="2">
    <source>
        <dbReference type="ARBA" id="ARBA00022475"/>
    </source>
</evidence>
<evidence type="ECO:0000313" key="16">
    <source>
        <dbReference type="Proteomes" id="UP001139293"/>
    </source>
</evidence>
<keyword evidence="4" id="KW-0997">Cell inner membrane</keyword>
<dbReference type="Proteomes" id="UP001139293">
    <property type="component" value="Unassembled WGS sequence"/>
</dbReference>
<feature type="transmembrane region" description="Helical" evidence="11">
    <location>
        <begin position="29"/>
        <end position="49"/>
    </location>
</feature>
<comment type="similarity">
    <text evidence="9">Belongs to the methyl-accepting chemotaxis (MCP) protein family.</text>
</comment>
<evidence type="ECO:0000256" key="3">
    <source>
        <dbReference type="ARBA" id="ARBA00022500"/>
    </source>
</evidence>
<dbReference type="SUPFAM" id="SSF103190">
    <property type="entry name" value="Sensory domain-like"/>
    <property type="match status" value="1"/>
</dbReference>
<keyword evidence="2" id="KW-1003">Cell membrane</keyword>
<comment type="subcellular location">
    <subcellularLocation>
        <location evidence="1">Cell inner membrane</location>
        <topology evidence="1">Multi-pass membrane protein</topology>
    </subcellularLocation>
</comment>
<keyword evidence="5 11" id="KW-0812">Transmembrane</keyword>
<organism evidence="15 16">
    <name type="scientific">Shewanella pneumatophori</name>
    <dbReference type="NCBI Taxonomy" id="314092"/>
    <lineage>
        <taxon>Bacteria</taxon>
        <taxon>Pseudomonadati</taxon>
        <taxon>Pseudomonadota</taxon>
        <taxon>Gammaproteobacteria</taxon>
        <taxon>Alteromonadales</taxon>
        <taxon>Shewanellaceae</taxon>
        <taxon>Shewanella</taxon>
    </lineage>
</organism>
<name>A0A9X1ZH70_9GAMM</name>
<dbReference type="InterPro" id="IPR004089">
    <property type="entry name" value="MCPsignal_dom"/>
</dbReference>
<keyword evidence="8 10" id="KW-0807">Transducer</keyword>
<evidence type="ECO:0000256" key="1">
    <source>
        <dbReference type="ARBA" id="ARBA00004429"/>
    </source>
</evidence>
<dbReference type="RefSeq" id="WP_248950555.1">
    <property type="nucleotide sequence ID" value="NZ_JAKILB010000007.1"/>
</dbReference>
<evidence type="ECO:0000256" key="4">
    <source>
        <dbReference type="ARBA" id="ARBA00022519"/>
    </source>
</evidence>
<dbReference type="EMBL" id="JAKILB010000007">
    <property type="protein sequence ID" value="MCL1139405.1"/>
    <property type="molecule type" value="Genomic_DNA"/>
</dbReference>
<feature type="domain" description="Methyl-accepting transducer" evidence="12">
    <location>
        <begin position="381"/>
        <end position="617"/>
    </location>
</feature>
<dbReference type="CDD" id="cd18774">
    <property type="entry name" value="PDC2_HK_sensor"/>
    <property type="match status" value="1"/>
</dbReference>
<dbReference type="PANTHER" id="PTHR32089">
    <property type="entry name" value="METHYL-ACCEPTING CHEMOTAXIS PROTEIN MCPB"/>
    <property type="match status" value="1"/>
</dbReference>
<comment type="caution">
    <text evidence="15">The sequence shown here is derived from an EMBL/GenBank/DDBJ whole genome shotgun (WGS) entry which is preliminary data.</text>
</comment>
<dbReference type="InterPro" id="IPR000727">
    <property type="entry name" value="T_SNARE_dom"/>
</dbReference>
<dbReference type="CDD" id="cd11386">
    <property type="entry name" value="MCP_signal"/>
    <property type="match status" value="1"/>
</dbReference>
<dbReference type="PROSITE" id="PS50885">
    <property type="entry name" value="HAMP"/>
    <property type="match status" value="1"/>
</dbReference>
<feature type="domain" description="T-SNARE coiled-coil homology" evidence="13">
    <location>
        <begin position="568"/>
        <end position="620"/>
    </location>
</feature>
<evidence type="ECO:0000256" key="7">
    <source>
        <dbReference type="ARBA" id="ARBA00023136"/>
    </source>
</evidence>
<dbReference type="PROSITE" id="PS50192">
    <property type="entry name" value="T_SNARE"/>
    <property type="match status" value="1"/>
</dbReference>
<feature type="domain" description="HAMP" evidence="14">
    <location>
        <begin position="322"/>
        <end position="376"/>
    </location>
</feature>
<keyword evidence="6 11" id="KW-1133">Transmembrane helix</keyword>
<dbReference type="AlphaFoldDB" id="A0A9X1ZH70"/>
<reference evidence="15" key="1">
    <citation type="submission" date="2022-01" db="EMBL/GenBank/DDBJ databases">
        <title>Whole genome-based taxonomy of the Shewanellaceae.</title>
        <authorList>
            <person name="Martin-Rodriguez A.J."/>
        </authorList>
    </citation>
    <scope>NUCLEOTIDE SEQUENCE</scope>
    <source>
        <strain evidence="15">KCTC 23973</strain>
    </source>
</reference>
<dbReference type="InterPro" id="IPR029151">
    <property type="entry name" value="Sensor-like_sf"/>
</dbReference>
<dbReference type="SUPFAM" id="SSF58104">
    <property type="entry name" value="Methyl-accepting chemotaxis protein (MCP) signaling domain"/>
    <property type="match status" value="1"/>
</dbReference>
<evidence type="ECO:0000256" key="5">
    <source>
        <dbReference type="ARBA" id="ARBA00022692"/>
    </source>
</evidence>
<protein>
    <submittedName>
        <fullName evidence="15">Methyl-accepting chemotaxis protein</fullName>
    </submittedName>
</protein>
<dbReference type="Pfam" id="PF00015">
    <property type="entry name" value="MCPsignal"/>
    <property type="match status" value="1"/>
</dbReference>
<feature type="transmembrane region" description="Helical" evidence="11">
    <location>
        <begin position="302"/>
        <end position="321"/>
    </location>
</feature>
<sequence length="654" mass="70683">MALINPVQNKSAETGKLFAMKALGFKQTITLAIVALVSASLLIANWLSYQSLKQDTINYVQTSSRTMTHYEATTIADWFNNKATAIVTLAEQYKRGELHQYVDFARFTKQASGLYSVFWGFEDGSSYASVADDAVWRDGVADTTKYDPRPRGWYQLARANSQAVLTDIYTDVVTKQPVISVVTNIGDGVLSGDIGLEILADTVEQIEFPGAVAAIIDHQGKVLASSSSRFEVGASLSDSGLNQLQRNIVNSNTYSGSYQNDGKHNLVFSESIPLLGDQQWYLFISVDESVAFAGLNESLKDAILTSIVMLLASIALALSVLNRLYRPILHLKEVVIALSNGQADLTKRLPVTSKDDLGEIASGINRFVANLQELMQQVASGSREIAQSIQHLHQHTDDNASVLNQHVMETEQVVTAVEEMSATAMDVANNTANASQAAVLSNNQVTQTNAIVVSTQQTVERLIEDVEATELNISNVAQDAISITKVLQVIGDIAEQTNLLALNAAIEAARAGEQGRGFAVVADEVRALAARTQVSTTEIAQTLDQLQTGVNNAVNAMKQTKHTCEQASAATTEVSDNLAKVVESIVEVNDLNTHIATAAEEQSAVSDEVSRNMNAIRDMVVLLDDNGKSTLEETDRLTTANQKLIAVVDKFTVA</sequence>